<dbReference type="Pfam" id="PF07690">
    <property type="entry name" value="MFS_1"/>
    <property type="match status" value="1"/>
</dbReference>
<keyword evidence="8" id="KW-1185">Reference proteome</keyword>
<feature type="transmembrane region" description="Helical" evidence="5">
    <location>
        <begin position="344"/>
        <end position="365"/>
    </location>
</feature>
<dbReference type="PANTHER" id="PTHR11662">
    <property type="entry name" value="SOLUTE CARRIER FAMILY 17"/>
    <property type="match status" value="1"/>
</dbReference>
<evidence type="ECO:0000313" key="7">
    <source>
        <dbReference type="EMBL" id="QSE93744.1"/>
    </source>
</evidence>
<evidence type="ECO:0000256" key="3">
    <source>
        <dbReference type="ARBA" id="ARBA00022989"/>
    </source>
</evidence>
<feature type="transmembrane region" description="Helical" evidence="5">
    <location>
        <begin position="65"/>
        <end position="85"/>
    </location>
</feature>
<dbReference type="RefSeq" id="WP_206010229.1">
    <property type="nucleotide sequence ID" value="NZ_CP070619.1"/>
</dbReference>
<keyword evidence="4 5" id="KW-0472">Membrane</keyword>
<feature type="transmembrane region" description="Helical" evidence="5">
    <location>
        <begin position="182"/>
        <end position="204"/>
    </location>
</feature>
<feature type="transmembrane region" description="Helical" evidence="5">
    <location>
        <begin position="385"/>
        <end position="404"/>
    </location>
</feature>
<dbReference type="Proteomes" id="UP000662986">
    <property type="component" value="Chromosome"/>
</dbReference>
<feature type="transmembrane region" description="Helical" evidence="5">
    <location>
        <begin position="318"/>
        <end position="338"/>
    </location>
</feature>
<dbReference type="Gene3D" id="1.20.1250.20">
    <property type="entry name" value="MFS general substrate transporter like domains"/>
    <property type="match status" value="2"/>
</dbReference>
<keyword evidence="3 5" id="KW-1133">Transmembrane helix</keyword>
<gene>
    <name evidence="7" type="ORF">JWS13_36675</name>
</gene>
<proteinExistence type="predicted"/>
<evidence type="ECO:0000256" key="5">
    <source>
        <dbReference type="SAM" id="Phobius"/>
    </source>
</evidence>
<feature type="transmembrane region" description="Helical" evidence="5">
    <location>
        <begin position="154"/>
        <end position="176"/>
    </location>
</feature>
<feature type="transmembrane region" description="Helical" evidence="5">
    <location>
        <begin position="97"/>
        <end position="121"/>
    </location>
</feature>
<organism evidence="7 8">
    <name type="scientific">Rhodococcus pseudokoreensis</name>
    <dbReference type="NCBI Taxonomy" id="2811421"/>
    <lineage>
        <taxon>Bacteria</taxon>
        <taxon>Bacillati</taxon>
        <taxon>Actinomycetota</taxon>
        <taxon>Actinomycetes</taxon>
        <taxon>Mycobacteriales</taxon>
        <taxon>Nocardiaceae</taxon>
        <taxon>Rhodococcus</taxon>
    </lineage>
</organism>
<feature type="domain" description="Major facilitator superfamily (MFS) profile" evidence="6">
    <location>
        <begin position="32"/>
        <end position="440"/>
    </location>
</feature>
<name>A0A974ZX64_9NOCA</name>
<dbReference type="InterPro" id="IPR050382">
    <property type="entry name" value="MFS_Na/Anion_cotransporter"/>
</dbReference>
<dbReference type="PROSITE" id="PS50850">
    <property type="entry name" value="MFS"/>
    <property type="match status" value="1"/>
</dbReference>
<dbReference type="SUPFAM" id="SSF103473">
    <property type="entry name" value="MFS general substrate transporter"/>
    <property type="match status" value="1"/>
</dbReference>
<dbReference type="PANTHER" id="PTHR11662:SF450">
    <property type="entry name" value="BLR1003 PROTEIN"/>
    <property type="match status" value="1"/>
</dbReference>
<protein>
    <submittedName>
        <fullName evidence="7">MFS transporter</fullName>
    </submittedName>
</protein>
<dbReference type="InterPro" id="IPR020846">
    <property type="entry name" value="MFS_dom"/>
</dbReference>
<evidence type="ECO:0000256" key="2">
    <source>
        <dbReference type="ARBA" id="ARBA00022692"/>
    </source>
</evidence>
<keyword evidence="2 5" id="KW-0812">Transmembrane</keyword>
<evidence type="ECO:0000256" key="1">
    <source>
        <dbReference type="ARBA" id="ARBA00004651"/>
    </source>
</evidence>
<dbReference type="EMBL" id="CP070619">
    <property type="protein sequence ID" value="QSE93744.1"/>
    <property type="molecule type" value="Genomic_DNA"/>
</dbReference>
<evidence type="ECO:0000313" key="8">
    <source>
        <dbReference type="Proteomes" id="UP000662986"/>
    </source>
</evidence>
<evidence type="ECO:0000256" key="4">
    <source>
        <dbReference type="ARBA" id="ARBA00023136"/>
    </source>
</evidence>
<feature type="transmembrane region" description="Helical" evidence="5">
    <location>
        <begin position="127"/>
        <end position="147"/>
    </location>
</feature>
<dbReference type="InterPro" id="IPR036259">
    <property type="entry name" value="MFS_trans_sf"/>
</dbReference>
<evidence type="ECO:0000259" key="6">
    <source>
        <dbReference type="PROSITE" id="PS50850"/>
    </source>
</evidence>
<dbReference type="InterPro" id="IPR011701">
    <property type="entry name" value="MFS"/>
</dbReference>
<comment type="subcellular location">
    <subcellularLocation>
        <location evidence="1">Cell membrane</location>
        <topology evidence="1">Multi-pass membrane protein</topology>
    </subcellularLocation>
</comment>
<sequence length="449" mass="47115">MTTAKTYRGRSTGHSGGLARPRLVTNRRVWGTTGLVIFLYIVNYADKAVLGIIAQPLARELDFTASQIGLVGSLFYLAFTIGGFLAGPLNRYLTLKWALLVVALIWSVVMLPLVLAASFAVLVASRMLLGLSEGPATALMHTAAYSWHPPAKRGLVTALLGSSASVAKIVIAPILAFVTIEYGWRVAILVLSGLGALWAVCWLIGWTEGPHIAKTVEAEDSVPAQATGDASPTQPSVPWRRIFLSRTFVTCALLAMALYALTTVVLTWLPSYFELGLGYTALQAGSLFALPSVVALVTMIASGAITDRLIQRGVGSRVARIVIASAGVLVCGAVLVTLPLIEVPVVAVVVLSLGYGSALIALPLIHSAVSELCPPQQTAGTMGMYLALMGIGGLIAPYATGVVVEHAATAADGYALAFQGVGIFVAIGGILILLFANPERDRLLICRTP</sequence>
<reference evidence="7 8" key="2">
    <citation type="journal article" date="2022" name="Arch. Microbiol.">
        <title>Rhodococcus pseudokoreensis sp. nov. isolated from the rhizosphere of young M26 apple rootstocks.</title>
        <authorList>
            <person name="Kampfer P."/>
            <person name="Glaeser S.P."/>
            <person name="Blom J."/>
            <person name="Wolf J."/>
            <person name="Benning S."/>
            <person name="Schloter M."/>
            <person name="Neumann-Schaal M."/>
        </authorList>
    </citation>
    <scope>NUCLEOTIDE SEQUENCE [LARGE SCALE GENOMIC DNA]</scope>
    <source>
        <strain evidence="7 8">R79</strain>
    </source>
</reference>
<feature type="transmembrane region" description="Helical" evidence="5">
    <location>
        <begin position="416"/>
        <end position="436"/>
    </location>
</feature>
<feature type="transmembrane region" description="Helical" evidence="5">
    <location>
        <begin position="248"/>
        <end position="269"/>
    </location>
</feature>
<accession>A0A974ZX64</accession>
<feature type="transmembrane region" description="Helical" evidence="5">
    <location>
        <begin position="281"/>
        <end position="306"/>
    </location>
</feature>
<reference evidence="7 8" key="1">
    <citation type="journal article" date="2021" name="Microbiol. Resour. Announc.">
        <title>Complete Genome Sequences of Two Rhodococcus sp. Strains with Large and Linear Chromosomes, Isolated from Apple Rhizosphere.</title>
        <authorList>
            <person name="Benning S."/>
            <person name="Brugnone N."/>
            <person name="Siani R."/>
            <person name="Kublik S."/>
            <person name="Schloter M."/>
            <person name="Rad V."/>
        </authorList>
    </citation>
    <scope>NUCLEOTIDE SEQUENCE [LARGE SCALE GENOMIC DNA]</scope>
    <source>
        <strain evidence="7 8">R79</strain>
    </source>
</reference>